<comment type="caution">
    <text evidence="9">The sequence shown here is derived from an EMBL/GenBank/DDBJ whole genome shotgun (WGS) entry which is preliminary data.</text>
</comment>
<evidence type="ECO:0000313" key="9">
    <source>
        <dbReference type="EMBL" id="KAH0814770.1"/>
    </source>
</evidence>
<gene>
    <name evidence="9" type="ORF">GEV33_008021</name>
</gene>
<dbReference type="AlphaFoldDB" id="A0A8J6HHJ6"/>
<proteinExistence type="inferred from homology"/>
<organism evidence="9 10">
    <name type="scientific">Tenebrio molitor</name>
    <name type="common">Yellow mealworm beetle</name>
    <dbReference type="NCBI Taxonomy" id="7067"/>
    <lineage>
        <taxon>Eukaryota</taxon>
        <taxon>Metazoa</taxon>
        <taxon>Ecdysozoa</taxon>
        <taxon>Arthropoda</taxon>
        <taxon>Hexapoda</taxon>
        <taxon>Insecta</taxon>
        <taxon>Pterygota</taxon>
        <taxon>Neoptera</taxon>
        <taxon>Endopterygota</taxon>
        <taxon>Coleoptera</taxon>
        <taxon>Polyphaga</taxon>
        <taxon>Cucujiformia</taxon>
        <taxon>Tenebrionidae</taxon>
        <taxon>Tenebrio</taxon>
    </lineage>
</organism>
<dbReference type="InterPro" id="IPR036458">
    <property type="entry name" value="Na:dicarbo_symporter_sf"/>
</dbReference>
<evidence type="ECO:0000256" key="6">
    <source>
        <dbReference type="ARBA" id="ARBA00023136"/>
    </source>
</evidence>
<keyword evidence="4" id="KW-0812">Transmembrane</keyword>
<keyword evidence="10" id="KW-1185">Reference proteome</keyword>
<accession>A0A8J6HHJ6</accession>
<evidence type="ECO:0000256" key="2">
    <source>
        <dbReference type="ARBA" id="ARBA00006148"/>
    </source>
</evidence>
<evidence type="ECO:0000256" key="3">
    <source>
        <dbReference type="ARBA" id="ARBA00022448"/>
    </source>
</evidence>
<dbReference type="GO" id="GO:0005313">
    <property type="term" value="F:L-glutamate transmembrane transporter activity"/>
    <property type="evidence" value="ECO:0007669"/>
    <property type="project" value="TreeGrafter"/>
</dbReference>
<dbReference type="Proteomes" id="UP000719412">
    <property type="component" value="Unassembled WGS sequence"/>
</dbReference>
<dbReference type="Pfam" id="PF00375">
    <property type="entry name" value="SDF"/>
    <property type="match status" value="1"/>
</dbReference>
<keyword evidence="5" id="KW-1133">Transmembrane helix</keyword>
<name>A0A8J6HHJ6_TENMO</name>
<feature type="region of interest" description="Disordered" evidence="8">
    <location>
        <begin position="199"/>
        <end position="221"/>
    </location>
</feature>
<reference evidence="9" key="1">
    <citation type="journal article" date="2020" name="J Insects Food Feed">
        <title>The yellow mealworm (Tenebrio molitor) genome: a resource for the emerging insects as food and feed industry.</title>
        <authorList>
            <person name="Eriksson T."/>
            <person name="Andere A."/>
            <person name="Kelstrup H."/>
            <person name="Emery V."/>
            <person name="Picard C."/>
        </authorList>
    </citation>
    <scope>NUCLEOTIDE SEQUENCE</scope>
    <source>
        <strain evidence="9">Stoneville</strain>
        <tissue evidence="9">Whole head</tissue>
    </source>
</reference>
<evidence type="ECO:0000256" key="7">
    <source>
        <dbReference type="RuleBase" id="RU361216"/>
    </source>
</evidence>
<sequence length="608" mass="66454">MDGTALYEAVAAIFIAQVREVELTVGTYIAISITATAASIGAAGIPQAGLVTMVMVLDTVGLPAEDVSLILAVDWLLNLETYGASEFRERSERSAINPIAACLGIERAFDRVSVEVLLDTEEMSHGALDETDLTSNLVLPNLTGGRRGCEWAACPDLLLVSLVIRGPPCSQLYGQIGRQLIGGTVRSIGKAVPANMDGGGRLSFGSPKMTGKAMETGTRDGKGKDFVMVPMDDVNVTFRQEDAGGDCGLLPRAVSWADYQIPRMCATAGLQFMYGARRGGKPIASDPFHGNGLLSSHIRTSDKKLPFAHTEILIDFENAIHQAVYLPTPSGVSTHLIALLNKMASVNNRITLQASRMAFINSVDAENDAGSIGALNLQAAQSKLEMLNETWEKFEAEHEKLLTSKTDVSKDLEYFKNDAYQTTMYVYVSAKLVNSNLLAPTHARPTLPGINIEPFSGDIPDWRPFQDLFVSLVGESPTLSNVEKMHYLTSSLKGNAARFVGNLPVCGDSFKTAWDLLTKRYENKRLLITAQLDKLFSLKRIENRSAKELNDLLNTTSEAALDSPVDQWDQLLVHLLVQKLDIRTREDWEFSLGTNTDFRQGGLYFNRP</sequence>
<dbReference type="EMBL" id="JABDTM020023948">
    <property type="protein sequence ID" value="KAH0814770.1"/>
    <property type="molecule type" value="Genomic_DNA"/>
</dbReference>
<comment type="subcellular location">
    <subcellularLocation>
        <location evidence="1 7">Membrane</location>
        <topology evidence="1 7">Multi-pass membrane protein</topology>
    </subcellularLocation>
</comment>
<evidence type="ECO:0000256" key="5">
    <source>
        <dbReference type="ARBA" id="ARBA00022989"/>
    </source>
</evidence>
<dbReference type="PRINTS" id="PR00173">
    <property type="entry name" value="EDTRNSPORT"/>
</dbReference>
<dbReference type="GO" id="GO:0015175">
    <property type="term" value="F:neutral L-amino acid transmembrane transporter activity"/>
    <property type="evidence" value="ECO:0007669"/>
    <property type="project" value="TreeGrafter"/>
</dbReference>
<dbReference type="Pfam" id="PF03564">
    <property type="entry name" value="DUF1759"/>
    <property type="match status" value="1"/>
</dbReference>
<dbReference type="PANTHER" id="PTHR11958:SF63">
    <property type="entry name" value="AMINO ACID TRANSPORTER"/>
    <property type="match status" value="1"/>
</dbReference>
<protein>
    <recommendedName>
        <fullName evidence="7">Amino acid transporter</fullName>
    </recommendedName>
</protein>
<keyword evidence="7" id="KW-0769">Symport</keyword>
<evidence type="ECO:0000256" key="8">
    <source>
        <dbReference type="SAM" id="MobiDB-lite"/>
    </source>
</evidence>
<dbReference type="PANTHER" id="PTHR11958">
    <property type="entry name" value="SODIUM/DICARBOXYLATE SYMPORTER-RELATED"/>
    <property type="match status" value="1"/>
</dbReference>
<evidence type="ECO:0000256" key="1">
    <source>
        <dbReference type="ARBA" id="ARBA00004141"/>
    </source>
</evidence>
<dbReference type="InterPro" id="IPR001991">
    <property type="entry name" value="Na-dicarboxylate_symporter"/>
</dbReference>
<evidence type="ECO:0000256" key="4">
    <source>
        <dbReference type="ARBA" id="ARBA00022692"/>
    </source>
</evidence>
<dbReference type="GO" id="GO:0015501">
    <property type="term" value="F:glutamate:sodium symporter activity"/>
    <property type="evidence" value="ECO:0007669"/>
    <property type="project" value="TreeGrafter"/>
</dbReference>
<dbReference type="InterPro" id="IPR050746">
    <property type="entry name" value="DAACS"/>
</dbReference>
<dbReference type="InterPro" id="IPR005312">
    <property type="entry name" value="DUF1759"/>
</dbReference>
<dbReference type="Gene3D" id="1.10.3860.10">
    <property type="entry name" value="Sodium:dicarboxylate symporter"/>
    <property type="match status" value="1"/>
</dbReference>
<keyword evidence="3 7" id="KW-0813">Transport</keyword>
<keyword evidence="6" id="KW-0472">Membrane</keyword>
<comment type="similarity">
    <text evidence="2 7">Belongs to the dicarboxylate/amino acid:cation symporter (DAACS) (TC 2.A.23) family.</text>
</comment>
<evidence type="ECO:0000313" key="10">
    <source>
        <dbReference type="Proteomes" id="UP000719412"/>
    </source>
</evidence>
<reference evidence="9" key="2">
    <citation type="submission" date="2021-08" db="EMBL/GenBank/DDBJ databases">
        <authorList>
            <person name="Eriksson T."/>
        </authorList>
    </citation>
    <scope>NUCLEOTIDE SEQUENCE</scope>
    <source>
        <strain evidence="9">Stoneville</strain>
        <tissue evidence="9">Whole head</tissue>
    </source>
</reference>
<dbReference type="SUPFAM" id="SSF118215">
    <property type="entry name" value="Proton glutamate symport protein"/>
    <property type="match status" value="1"/>
</dbReference>
<dbReference type="GO" id="GO:0005886">
    <property type="term" value="C:plasma membrane"/>
    <property type="evidence" value="ECO:0007669"/>
    <property type="project" value="TreeGrafter"/>
</dbReference>